<reference evidence="1" key="1">
    <citation type="submission" date="2019-05" db="EMBL/GenBank/DDBJ databases">
        <title>Revised genome assembly of Burkholderiaceae (previously Ralstonia) sp. PBA.</title>
        <authorList>
            <person name="Gan H.M."/>
        </authorList>
    </citation>
    <scope>NUCLEOTIDE SEQUENCE</scope>
    <source>
        <strain evidence="1">PBA</strain>
    </source>
</reference>
<sequence length="113" mass="11430">MTLTVTQHTPQFATAGQIDAADVAAIAAAGFRSIVCNRPDGEGGPDQPASAAVAEAAQAHGLSFAYLPVVPGMITPADGAAFAKLLQDMPAPVLAYCRSGARSTSLYQISGVK</sequence>
<accession>A0ACD3SSI4</accession>
<name>A0ACD3SSI4_9BURK</name>
<proteinExistence type="predicted"/>
<evidence type="ECO:0000313" key="1">
    <source>
        <dbReference type="EMBL" id="TMS59165.1"/>
    </source>
</evidence>
<dbReference type="Proteomes" id="UP000004277">
    <property type="component" value="Unassembled WGS sequence"/>
</dbReference>
<evidence type="ECO:0000313" key="2">
    <source>
        <dbReference type="Proteomes" id="UP000004277"/>
    </source>
</evidence>
<keyword evidence="2" id="KW-1185">Reference proteome</keyword>
<protein>
    <submittedName>
        <fullName evidence="1">TIGR01244 family phosphatase</fullName>
    </submittedName>
</protein>
<organism evidence="1 2">
    <name type="scientific">Imbroritus primus</name>
    <dbReference type="NCBI Taxonomy" id="3058603"/>
    <lineage>
        <taxon>Bacteria</taxon>
        <taxon>Pseudomonadati</taxon>
        <taxon>Pseudomonadota</taxon>
        <taxon>Betaproteobacteria</taxon>
        <taxon>Burkholderiales</taxon>
        <taxon>Burkholderiaceae</taxon>
        <taxon>Imbroritus</taxon>
    </lineage>
</organism>
<dbReference type="EMBL" id="AKCV02000011">
    <property type="protein sequence ID" value="TMS59165.1"/>
    <property type="molecule type" value="Genomic_DNA"/>
</dbReference>
<comment type="caution">
    <text evidence="1">The sequence shown here is derived from an EMBL/GenBank/DDBJ whole genome shotgun (WGS) entry which is preliminary data.</text>
</comment>
<gene>
    <name evidence="1" type="ORF">MW7_003020</name>
</gene>